<dbReference type="PANTHER" id="PTHR25465:SF14">
    <property type="entry name" value="E3 UBIQUITIN-PROTEIN LIGASE TRIM65"/>
    <property type="match status" value="1"/>
</dbReference>
<dbReference type="Pfam" id="PF13765">
    <property type="entry name" value="PRY"/>
    <property type="match status" value="1"/>
</dbReference>
<dbReference type="Gene3D" id="2.60.120.920">
    <property type="match status" value="1"/>
</dbReference>
<evidence type="ECO:0000256" key="6">
    <source>
        <dbReference type="ARBA" id="ARBA00022989"/>
    </source>
</evidence>
<dbReference type="PRINTS" id="PR01407">
    <property type="entry name" value="BUTYPHLNCDUF"/>
</dbReference>
<dbReference type="InterPro" id="IPR000315">
    <property type="entry name" value="Znf_B-box"/>
</dbReference>
<dbReference type="Gene3D" id="2.60.40.10">
    <property type="entry name" value="Immunoglobulins"/>
    <property type="match status" value="2"/>
</dbReference>
<dbReference type="InterPro" id="IPR003879">
    <property type="entry name" value="Butyrophylin_SPRY"/>
</dbReference>
<dbReference type="SMART" id="SM00409">
    <property type="entry name" value="IG"/>
    <property type="match status" value="1"/>
</dbReference>
<evidence type="ECO:0000256" key="5">
    <source>
        <dbReference type="ARBA" id="ARBA00022833"/>
    </source>
</evidence>
<dbReference type="GO" id="GO:0008270">
    <property type="term" value="F:zinc ion binding"/>
    <property type="evidence" value="ECO:0007669"/>
    <property type="project" value="UniProtKB-KW"/>
</dbReference>
<evidence type="ECO:0000256" key="8">
    <source>
        <dbReference type="ARBA" id="ARBA00023319"/>
    </source>
</evidence>
<evidence type="ECO:0000259" key="12">
    <source>
        <dbReference type="PROSITE" id="PS50188"/>
    </source>
</evidence>
<organism evidence="14 15">
    <name type="scientific">Polypterus senegalus</name>
    <name type="common">Senegal bichir</name>
    <dbReference type="NCBI Taxonomy" id="55291"/>
    <lineage>
        <taxon>Eukaryota</taxon>
        <taxon>Metazoa</taxon>
        <taxon>Chordata</taxon>
        <taxon>Craniata</taxon>
        <taxon>Vertebrata</taxon>
        <taxon>Euteleostomi</taxon>
        <taxon>Actinopterygii</taxon>
        <taxon>Polypteriformes</taxon>
        <taxon>Polypteridae</taxon>
        <taxon>Polypterus</taxon>
    </lineage>
</organism>
<evidence type="ECO:0000313" key="15">
    <source>
        <dbReference type="Proteomes" id="UP000886611"/>
    </source>
</evidence>
<feature type="non-terminal residue" evidence="14">
    <location>
        <position position="1"/>
    </location>
</feature>
<comment type="caution">
    <text evidence="14">The sequence shown here is derived from an EMBL/GenBank/DDBJ whole genome shotgun (WGS) entry which is preliminary data.</text>
</comment>
<dbReference type="FunFam" id="2.60.40.10:FF:000088">
    <property type="entry name" value="Butyrophilin subfamily 1 member A1"/>
    <property type="match status" value="1"/>
</dbReference>
<dbReference type="AlphaFoldDB" id="A0A8X7WUW8"/>
<dbReference type="Proteomes" id="UP000886611">
    <property type="component" value="Unassembled WGS sequence"/>
</dbReference>
<comment type="subcellular location">
    <subcellularLocation>
        <location evidence="1">Membrane</location>
    </subcellularLocation>
</comment>
<dbReference type="InterPro" id="IPR003599">
    <property type="entry name" value="Ig_sub"/>
</dbReference>
<keyword evidence="8" id="KW-0393">Immunoglobulin domain</keyword>
<evidence type="ECO:0000256" key="2">
    <source>
        <dbReference type="ARBA" id="ARBA00022692"/>
    </source>
</evidence>
<dbReference type="PANTHER" id="PTHR25465">
    <property type="entry name" value="B-BOX DOMAIN CONTAINING"/>
    <property type="match status" value="1"/>
</dbReference>
<dbReference type="InterPro" id="IPR013783">
    <property type="entry name" value="Ig-like_fold"/>
</dbReference>
<dbReference type="InterPro" id="IPR036179">
    <property type="entry name" value="Ig-like_dom_sf"/>
</dbReference>
<evidence type="ECO:0000313" key="14">
    <source>
        <dbReference type="EMBL" id="KAG2456847.1"/>
    </source>
</evidence>
<evidence type="ECO:0000256" key="1">
    <source>
        <dbReference type="ARBA" id="ARBA00004370"/>
    </source>
</evidence>
<keyword evidence="6" id="KW-1133">Transmembrane helix</keyword>
<dbReference type="InterPro" id="IPR013106">
    <property type="entry name" value="Ig_V-set"/>
</dbReference>
<protein>
    <submittedName>
        <fullName evidence="14">TRI16 protein</fullName>
    </submittedName>
</protein>
<accession>A0A8X7WUW8</accession>
<reference evidence="14 15" key="1">
    <citation type="journal article" date="2021" name="Cell">
        <title>Tracing the genetic footprints of vertebrate landing in non-teleost ray-finned fishes.</title>
        <authorList>
            <person name="Bi X."/>
            <person name="Wang K."/>
            <person name="Yang L."/>
            <person name="Pan H."/>
            <person name="Jiang H."/>
            <person name="Wei Q."/>
            <person name="Fang M."/>
            <person name="Yu H."/>
            <person name="Zhu C."/>
            <person name="Cai Y."/>
            <person name="He Y."/>
            <person name="Gan X."/>
            <person name="Zeng H."/>
            <person name="Yu D."/>
            <person name="Zhu Y."/>
            <person name="Jiang H."/>
            <person name="Qiu Q."/>
            <person name="Yang H."/>
            <person name="Zhang Y.E."/>
            <person name="Wang W."/>
            <person name="Zhu M."/>
            <person name="He S."/>
            <person name="Zhang G."/>
        </authorList>
    </citation>
    <scope>NUCLEOTIDE SEQUENCE [LARGE SCALE GENOMIC DNA]</scope>
    <source>
        <strain evidence="14">Bchr_013</strain>
    </source>
</reference>
<evidence type="ECO:0000259" key="13">
    <source>
        <dbReference type="PROSITE" id="PS50835"/>
    </source>
</evidence>
<keyword evidence="4 9" id="KW-0863">Zinc-finger</keyword>
<keyword evidence="10" id="KW-0175">Coiled coil</keyword>
<dbReference type="EMBL" id="JAATIS010008602">
    <property type="protein sequence ID" value="KAG2456847.1"/>
    <property type="molecule type" value="Genomic_DNA"/>
</dbReference>
<dbReference type="InterPro" id="IPR013320">
    <property type="entry name" value="ConA-like_dom_sf"/>
</dbReference>
<sequence>MKSLKFKKTELSPPPSQNYAGTGDVECDACTGKKFRAVKSCLTCLASFCQTHLQPHFLVASWKDHKLTDPDRNLKEKLCAKHLKSLEIFCKTDQTCICMMCVVTGHEGHEKVELETERKEKQKHLGVTQSEIRRRLEEREKKLKETKRTVEKMKISVEREIKEYEKSFTDLIHCIEEVQRKMTEKIRKQENREMEKAEKVMKQLEKEIEELKKRDAELKELSETKDNVHFLQTFLSCCVLPAGGDSLSFTVTANFSSEDLRKELSCLKKSLDNINQRDTMTLSPSDFCPLTLDVNTAHRQLRLYKWYRKVTCERTETEFPNHPDRFERYAQFLCSEAMTGTRYYWEVECTGDFMVIGVTYKGLSRKGDGGECSLGNNDKSWSLRWSHSQYYVCHNNKEIEISAPYSPRIEKFQVIGAPNAVSALLGEDVTLPASLSPALDAQGFDREGRTALFPEELVNGNVSLRLQDVRVSDGGLYTCAVYSGQWEEETHFTLNVEVVGTQPSISISSTKDQQTRLECSSEKWSSQPKVTWRDMNGVDVTSVSTLTLQQDDEGLLRVGSVIPIKWEFNVFSCLMRSNTTRPTYQSKMGVYAHLSLWPMLRSFPSVRINRFGYYDLRVKCQPRLWTILSACKE</sequence>
<dbReference type="InterPro" id="IPR007110">
    <property type="entry name" value="Ig-like_dom"/>
</dbReference>
<dbReference type="InterPro" id="IPR058030">
    <property type="entry name" value="TRIM8/14/16/25/29/45/65_CC"/>
</dbReference>
<evidence type="ECO:0000256" key="7">
    <source>
        <dbReference type="ARBA" id="ARBA00023136"/>
    </source>
</evidence>
<dbReference type="SUPFAM" id="SSF49899">
    <property type="entry name" value="Concanavalin A-like lectins/glucanases"/>
    <property type="match status" value="1"/>
</dbReference>
<dbReference type="Pfam" id="PF00643">
    <property type="entry name" value="zf-B_box"/>
    <property type="match status" value="1"/>
</dbReference>
<dbReference type="SMART" id="SM00589">
    <property type="entry name" value="PRY"/>
    <property type="match status" value="1"/>
</dbReference>
<proteinExistence type="predicted"/>
<dbReference type="Pfam" id="PF22705">
    <property type="entry name" value="C2-set_3"/>
    <property type="match status" value="1"/>
</dbReference>
<dbReference type="InterPro" id="IPR006574">
    <property type="entry name" value="PRY"/>
</dbReference>
<dbReference type="InterPro" id="IPR051051">
    <property type="entry name" value="E3_ubiq-ligase_TRIM/RNF"/>
</dbReference>
<feature type="domain" description="Ig-like" evidence="13">
    <location>
        <begin position="372"/>
        <end position="495"/>
    </location>
</feature>
<dbReference type="CDD" id="cd22249">
    <property type="entry name" value="UDM1_RNF168_RNF169-like"/>
    <property type="match status" value="1"/>
</dbReference>
<dbReference type="SUPFAM" id="SSF48726">
    <property type="entry name" value="Immunoglobulin"/>
    <property type="match status" value="2"/>
</dbReference>
<evidence type="ECO:0000256" key="10">
    <source>
        <dbReference type="SAM" id="Coils"/>
    </source>
</evidence>
<gene>
    <name evidence="14" type="primary">Trim16_2</name>
    <name evidence="14" type="ORF">GTO96_0012509</name>
</gene>
<dbReference type="GO" id="GO:0016020">
    <property type="term" value="C:membrane"/>
    <property type="evidence" value="ECO:0007669"/>
    <property type="project" value="UniProtKB-SubCell"/>
</dbReference>
<dbReference type="GO" id="GO:0005737">
    <property type="term" value="C:cytoplasm"/>
    <property type="evidence" value="ECO:0007669"/>
    <property type="project" value="UniProtKB-ARBA"/>
</dbReference>
<feature type="domain" description="B box-type" evidence="11">
    <location>
        <begin position="74"/>
        <end position="114"/>
    </location>
</feature>
<feature type="domain" description="Ig-like" evidence="13">
    <location>
        <begin position="503"/>
        <end position="589"/>
    </location>
</feature>
<dbReference type="InterPro" id="IPR043136">
    <property type="entry name" value="B30.2/SPRY_sf"/>
</dbReference>
<dbReference type="Gene3D" id="4.10.830.40">
    <property type="match status" value="1"/>
</dbReference>
<dbReference type="Pfam" id="PF25600">
    <property type="entry name" value="TRIM_CC"/>
    <property type="match status" value="1"/>
</dbReference>
<feature type="domain" description="B30.2/SPRY" evidence="12">
    <location>
        <begin position="270"/>
        <end position="478"/>
    </location>
</feature>
<keyword evidence="2" id="KW-0812">Transmembrane</keyword>
<evidence type="ECO:0000256" key="3">
    <source>
        <dbReference type="ARBA" id="ARBA00022723"/>
    </source>
</evidence>
<evidence type="ECO:0000259" key="11">
    <source>
        <dbReference type="PROSITE" id="PS50119"/>
    </source>
</evidence>
<keyword evidence="15" id="KW-1185">Reference proteome</keyword>
<keyword evidence="5" id="KW-0862">Zinc</keyword>
<dbReference type="Gene3D" id="3.30.160.60">
    <property type="entry name" value="Classic Zinc Finger"/>
    <property type="match status" value="1"/>
</dbReference>
<dbReference type="PROSITE" id="PS50119">
    <property type="entry name" value="ZF_BBOX"/>
    <property type="match status" value="1"/>
</dbReference>
<name>A0A8X7WUW8_POLSE</name>
<dbReference type="CDD" id="cd19769">
    <property type="entry name" value="Bbox2_TRIM16-like"/>
    <property type="match status" value="1"/>
</dbReference>
<dbReference type="PROSITE" id="PS50835">
    <property type="entry name" value="IG_LIKE"/>
    <property type="match status" value="2"/>
</dbReference>
<dbReference type="InterPro" id="IPR053896">
    <property type="entry name" value="BTN3A2-like_Ig-C"/>
</dbReference>
<evidence type="ECO:0000256" key="4">
    <source>
        <dbReference type="ARBA" id="ARBA00022771"/>
    </source>
</evidence>
<keyword evidence="7" id="KW-0472">Membrane</keyword>
<dbReference type="InterPro" id="IPR001870">
    <property type="entry name" value="B30.2/SPRY"/>
</dbReference>
<feature type="non-terminal residue" evidence="14">
    <location>
        <position position="633"/>
    </location>
</feature>
<dbReference type="PROSITE" id="PS50188">
    <property type="entry name" value="B302_SPRY"/>
    <property type="match status" value="1"/>
</dbReference>
<dbReference type="Pfam" id="PF07686">
    <property type="entry name" value="V-set"/>
    <property type="match status" value="1"/>
</dbReference>
<feature type="coiled-coil region" evidence="10">
    <location>
        <begin position="129"/>
        <end position="224"/>
    </location>
</feature>
<evidence type="ECO:0000256" key="9">
    <source>
        <dbReference type="PROSITE-ProRule" id="PRU00024"/>
    </source>
</evidence>
<keyword evidence="3" id="KW-0479">Metal-binding</keyword>
<dbReference type="SUPFAM" id="SSF57845">
    <property type="entry name" value="B-box zinc-binding domain"/>
    <property type="match status" value="1"/>
</dbReference>
<dbReference type="SMART" id="SM00336">
    <property type="entry name" value="BBOX"/>
    <property type="match status" value="1"/>
</dbReference>